<accession>A0ABQ9ZU66</accession>
<dbReference type="EMBL" id="JAOYFB010000005">
    <property type="protein sequence ID" value="KAK4016328.1"/>
    <property type="molecule type" value="Genomic_DNA"/>
</dbReference>
<comment type="caution">
    <text evidence="1">The sequence shown here is derived from an EMBL/GenBank/DDBJ whole genome shotgun (WGS) entry which is preliminary data.</text>
</comment>
<reference evidence="1 2" key="1">
    <citation type="journal article" date="2023" name="Nucleic Acids Res.">
        <title>The hologenome of Daphnia magna reveals possible DNA methylation and microbiome-mediated evolution of the host genome.</title>
        <authorList>
            <person name="Chaturvedi A."/>
            <person name="Li X."/>
            <person name="Dhandapani V."/>
            <person name="Marshall H."/>
            <person name="Kissane S."/>
            <person name="Cuenca-Cambronero M."/>
            <person name="Asole G."/>
            <person name="Calvet F."/>
            <person name="Ruiz-Romero M."/>
            <person name="Marangio P."/>
            <person name="Guigo R."/>
            <person name="Rago D."/>
            <person name="Mirbahai L."/>
            <person name="Eastwood N."/>
            <person name="Colbourne J.K."/>
            <person name="Zhou J."/>
            <person name="Mallon E."/>
            <person name="Orsini L."/>
        </authorList>
    </citation>
    <scope>NUCLEOTIDE SEQUENCE [LARGE SCALE GENOMIC DNA]</scope>
    <source>
        <strain evidence="1">LRV0_1</strain>
    </source>
</reference>
<evidence type="ECO:0000313" key="2">
    <source>
        <dbReference type="Proteomes" id="UP001234178"/>
    </source>
</evidence>
<keyword evidence="2" id="KW-1185">Reference proteome</keyword>
<dbReference type="Proteomes" id="UP001234178">
    <property type="component" value="Unassembled WGS sequence"/>
</dbReference>
<proteinExistence type="predicted"/>
<organism evidence="1 2">
    <name type="scientific">Daphnia magna</name>
    <dbReference type="NCBI Taxonomy" id="35525"/>
    <lineage>
        <taxon>Eukaryota</taxon>
        <taxon>Metazoa</taxon>
        <taxon>Ecdysozoa</taxon>
        <taxon>Arthropoda</taxon>
        <taxon>Crustacea</taxon>
        <taxon>Branchiopoda</taxon>
        <taxon>Diplostraca</taxon>
        <taxon>Cladocera</taxon>
        <taxon>Anomopoda</taxon>
        <taxon>Daphniidae</taxon>
        <taxon>Daphnia</taxon>
    </lineage>
</organism>
<protein>
    <submittedName>
        <fullName evidence="1">Uncharacterized protein</fullName>
    </submittedName>
</protein>
<evidence type="ECO:0000313" key="1">
    <source>
        <dbReference type="EMBL" id="KAK4016328.1"/>
    </source>
</evidence>
<sequence>MPKYPSHCFAMGKFLDPTGTWEGRPLGRLKAQDIRNLRGIEPRTFELLLNGRAVDWNTIYPGFESRSGEVEFSVHDGLHVDALYATSSTVVE</sequence>
<gene>
    <name evidence="1" type="ORF">OUZ56_031277</name>
</gene>
<name>A0ABQ9ZU66_9CRUS</name>